<dbReference type="EMBL" id="KU836751">
    <property type="protein sequence ID" value="AMR60044.1"/>
    <property type="molecule type" value="Genomic_DNA"/>
</dbReference>
<name>A0A1S5QTJ4_9CAUD</name>
<protein>
    <submittedName>
        <fullName evidence="2">Uncharacterized protein</fullName>
    </submittedName>
</protein>
<keyword evidence="1" id="KW-1133">Transmembrane helix</keyword>
<keyword evidence="1" id="KW-0472">Membrane</keyword>
<feature type="transmembrane region" description="Helical" evidence="1">
    <location>
        <begin position="6"/>
        <end position="34"/>
    </location>
</feature>
<reference evidence="3" key="1">
    <citation type="submission" date="2016-02" db="EMBL/GenBank/DDBJ databases">
        <authorList>
            <person name="Morales N."/>
            <person name="Badran S."/>
            <person name="Schick P."/>
            <person name="Jacoby B."/>
            <person name="Reddi K."/>
            <person name="Villella W."/>
            <person name="Sanders E.R."/>
            <person name="Lorenz T.C."/>
        </authorList>
    </citation>
    <scope>NUCLEOTIDE SEQUENCE [LARGE SCALE GENOMIC DNA]</scope>
</reference>
<accession>A0A1S5QTJ4</accession>
<evidence type="ECO:0000313" key="3">
    <source>
        <dbReference type="Proteomes" id="UP000223773"/>
    </source>
</evidence>
<gene>
    <name evidence="2" type="ORF">LEO2_5</name>
</gene>
<keyword evidence="3" id="KW-1185">Reference proteome</keyword>
<sequence length="51" mass="5797">MENLGFVIAWILIAGLATIVLFSYVQCVLVWIALTSYQKEKRKGVKNHESD</sequence>
<dbReference type="Proteomes" id="UP000223773">
    <property type="component" value="Segment"/>
</dbReference>
<evidence type="ECO:0000313" key="2">
    <source>
        <dbReference type="EMBL" id="AMR60044.1"/>
    </source>
</evidence>
<organism evidence="2 3">
    <name type="scientific">Bacillus phage Leo2</name>
    <dbReference type="NCBI Taxonomy" id="1815973"/>
    <lineage>
        <taxon>Viruses</taxon>
        <taxon>Duplodnaviria</taxon>
        <taxon>Heunggongvirae</taxon>
        <taxon>Uroviricota</taxon>
        <taxon>Caudoviricetes</taxon>
        <taxon>Ehrlichviridae</taxon>
        <taxon>Andromedavirus</taxon>
        <taxon>Andromedavirus leo2</taxon>
    </lineage>
</organism>
<evidence type="ECO:0000256" key="1">
    <source>
        <dbReference type="SAM" id="Phobius"/>
    </source>
</evidence>
<proteinExistence type="predicted"/>
<keyword evidence="1" id="KW-0812">Transmembrane</keyword>